<keyword evidence="1" id="KW-1015">Disulfide bond</keyword>
<dbReference type="EMBL" id="JANPWB010000006">
    <property type="protein sequence ID" value="KAJ1178535.1"/>
    <property type="molecule type" value="Genomic_DNA"/>
</dbReference>
<dbReference type="Gene3D" id="2.10.25.10">
    <property type="entry name" value="Laminin"/>
    <property type="match status" value="1"/>
</dbReference>
<dbReference type="InterPro" id="IPR002919">
    <property type="entry name" value="TIL_dom"/>
</dbReference>
<dbReference type="Proteomes" id="UP001066276">
    <property type="component" value="Chromosome 3_2"/>
</dbReference>
<dbReference type="Pfam" id="PF01826">
    <property type="entry name" value="TIL"/>
    <property type="match status" value="1"/>
</dbReference>
<comment type="caution">
    <text evidence="3">The sequence shown here is derived from an EMBL/GenBank/DDBJ whole genome shotgun (WGS) entry which is preliminary data.</text>
</comment>
<dbReference type="PANTHER" id="PTHR11339">
    <property type="entry name" value="EXTRACELLULAR MATRIX GLYCOPROTEIN RELATED"/>
    <property type="match status" value="1"/>
</dbReference>
<dbReference type="InterPro" id="IPR036084">
    <property type="entry name" value="Ser_inhib-like_sf"/>
</dbReference>
<gene>
    <name evidence="3" type="ORF">NDU88_003780</name>
</gene>
<evidence type="ECO:0000313" key="4">
    <source>
        <dbReference type="Proteomes" id="UP001066276"/>
    </source>
</evidence>
<organism evidence="3 4">
    <name type="scientific">Pleurodeles waltl</name>
    <name type="common">Iberian ribbed newt</name>
    <dbReference type="NCBI Taxonomy" id="8319"/>
    <lineage>
        <taxon>Eukaryota</taxon>
        <taxon>Metazoa</taxon>
        <taxon>Chordata</taxon>
        <taxon>Craniata</taxon>
        <taxon>Vertebrata</taxon>
        <taxon>Euteleostomi</taxon>
        <taxon>Amphibia</taxon>
        <taxon>Batrachia</taxon>
        <taxon>Caudata</taxon>
        <taxon>Salamandroidea</taxon>
        <taxon>Salamandridae</taxon>
        <taxon>Pleurodelinae</taxon>
        <taxon>Pleurodeles</taxon>
    </lineage>
</organism>
<name>A0AAV7TQ09_PLEWA</name>
<dbReference type="GO" id="GO:0005615">
    <property type="term" value="C:extracellular space"/>
    <property type="evidence" value="ECO:0007669"/>
    <property type="project" value="TreeGrafter"/>
</dbReference>
<reference evidence="3" key="1">
    <citation type="journal article" date="2022" name="bioRxiv">
        <title>Sequencing and chromosome-scale assembly of the giantPleurodeles waltlgenome.</title>
        <authorList>
            <person name="Brown T."/>
            <person name="Elewa A."/>
            <person name="Iarovenko S."/>
            <person name="Subramanian E."/>
            <person name="Araus A.J."/>
            <person name="Petzold A."/>
            <person name="Susuki M."/>
            <person name="Suzuki K.-i.T."/>
            <person name="Hayashi T."/>
            <person name="Toyoda A."/>
            <person name="Oliveira C."/>
            <person name="Osipova E."/>
            <person name="Leigh N.D."/>
            <person name="Simon A."/>
            <person name="Yun M.H."/>
        </authorList>
    </citation>
    <scope>NUCLEOTIDE SEQUENCE</scope>
    <source>
        <strain evidence="3">20211129_DDA</strain>
        <tissue evidence="3">Liver</tissue>
    </source>
</reference>
<evidence type="ECO:0000256" key="1">
    <source>
        <dbReference type="ARBA" id="ARBA00023157"/>
    </source>
</evidence>
<dbReference type="InterPro" id="IPR050780">
    <property type="entry name" value="Mucin_vWF_Thrombospondin_sf"/>
</dbReference>
<dbReference type="FunFam" id="2.10.25.10:FF:000674">
    <property type="entry name" value="Mucin-2"/>
    <property type="match status" value="1"/>
</dbReference>
<dbReference type="GO" id="GO:0031012">
    <property type="term" value="C:extracellular matrix"/>
    <property type="evidence" value="ECO:0007669"/>
    <property type="project" value="TreeGrafter"/>
</dbReference>
<protein>
    <recommendedName>
        <fullName evidence="2">TIL domain-containing protein</fullName>
    </recommendedName>
</protein>
<dbReference type="PANTHER" id="PTHR11339:SF386">
    <property type="entry name" value="HEMOLECTIN, ISOFORM A"/>
    <property type="match status" value="1"/>
</dbReference>
<evidence type="ECO:0000259" key="2">
    <source>
        <dbReference type="Pfam" id="PF01826"/>
    </source>
</evidence>
<dbReference type="SUPFAM" id="SSF57567">
    <property type="entry name" value="Serine protease inhibitors"/>
    <property type="match status" value="1"/>
</dbReference>
<proteinExistence type="predicted"/>
<evidence type="ECO:0000313" key="3">
    <source>
        <dbReference type="EMBL" id="KAJ1178535.1"/>
    </source>
</evidence>
<keyword evidence="4" id="KW-1185">Reference proteome</keyword>
<accession>A0AAV7TQ09</accession>
<dbReference type="CDD" id="cd19941">
    <property type="entry name" value="TIL"/>
    <property type="match status" value="1"/>
</dbReference>
<sequence length="123" mass="13668">MQSCAQASRPPSRPGGRFRHRAHFAVTRGALSRLAPSCDMTPVCPESMIYSDRITTCQPSCRSLNEPEDECNITFMPVDGCICKTGTYLNEHGICVPPVKCPCYYKDIIMQPETTTFENGASW</sequence>
<dbReference type="AlphaFoldDB" id="A0AAV7TQ09"/>
<feature type="domain" description="TIL" evidence="2">
    <location>
        <begin position="44"/>
        <end position="101"/>
    </location>
</feature>